<dbReference type="EMBL" id="CP144091">
    <property type="protein sequence ID" value="WWD09823.1"/>
    <property type="molecule type" value="Genomic_DNA"/>
</dbReference>
<proteinExistence type="predicted"/>
<reference evidence="1 2" key="1">
    <citation type="submission" date="2024-01" db="EMBL/GenBank/DDBJ databases">
        <title>Comparative genomics of Cryptococcus and Kwoniella reveals pathogenesis evolution and contrasting modes of karyotype evolution via chromosome fusion or intercentromeric recombination.</title>
        <authorList>
            <person name="Coelho M.A."/>
            <person name="David-Palma M."/>
            <person name="Shea T."/>
            <person name="Bowers K."/>
            <person name="McGinley-Smith S."/>
            <person name="Mohammad A.W."/>
            <person name="Gnirke A."/>
            <person name="Yurkov A.M."/>
            <person name="Nowrousian M."/>
            <person name="Sun S."/>
            <person name="Cuomo C.A."/>
            <person name="Heitman J."/>
        </authorList>
    </citation>
    <scope>NUCLEOTIDE SEQUENCE [LARGE SCALE GENOMIC DNA]</scope>
    <source>
        <strain evidence="1 2">PYCC6329</strain>
    </source>
</reference>
<dbReference type="GeneID" id="91106752"/>
<protein>
    <submittedName>
        <fullName evidence="1">Uncharacterized protein</fullName>
    </submittedName>
</protein>
<keyword evidence="2" id="KW-1185">Reference proteome</keyword>
<evidence type="ECO:0000313" key="1">
    <source>
        <dbReference type="EMBL" id="WWD09823.1"/>
    </source>
</evidence>
<dbReference type="AlphaFoldDB" id="A0AAX4KTZ8"/>
<evidence type="ECO:0000313" key="2">
    <source>
        <dbReference type="Proteomes" id="UP001358614"/>
    </source>
</evidence>
<name>A0AAX4KTZ8_9TREE</name>
<organism evidence="1 2">
    <name type="scientific">Kwoniella europaea PYCC6329</name>
    <dbReference type="NCBI Taxonomy" id="1423913"/>
    <lineage>
        <taxon>Eukaryota</taxon>
        <taxon>Fungi</taxon>
        <taxon>Dikarya</taxon>
        <taxon>Basidiomycota</taxon>
        <taxon>Agaricomycotina</taxon>
        <taxon>Tremellomycetes</taxon>
        <taxon>Tremellales</taxon>
        <taxon>Cryptococcaceae</taxon>
        <taxon>Kwoniella</taxon>
    </lineage>
</organism>
<sequence>MSETEEKFSIRDFSQSYSLPDAVNTLLTEFQTHVQTMMNERMAEYNISDPSSMIEPHTRLPPQVRDTLHLAATEATEAWKSIVDSAALCVRDIQRRSHRTESRWQNNR</sequence>
<accession>A0AAX4KTZ8</accession>
<gene>
    <name evidence="1" type="ORF">V865_007951</name>
</gene>
<dbReference type="RefSeq" id="XP_066087790.1">
    <property type="nucleotide sequence ID" value="XM_066231693.1"/>
</dbReference>
<dbReference type="KEGG" id="ker:91106752"/>
<dbReference type="Proteomes" id="UP001358614">
    <property type="component" value="Chromosome 3"/>
</dbReference>